<dbReference type="InterPro" id="IPR010071">
    <property type="entry name" value="AA_adenyl_dom"/>
</dbReference>
<accession>A0ABT1I5Y0</accession>
<dbReference type="SUPFAM" id="SSF56801">
    <property type="entry name" value="Acetyl-CoA synthetase-like"/>
    <property type="match status" value="1"/>
</dbReference>
<dbReference type="PRINTS" id="PR00154">
    <property type="entry name" value="AMPBINDING"/>
</dbReference>
<dbReference type="CDD" id="cd17646">
    <property type="entry name" value="A_NRPS_AB3403-like"/>
    <property type="match status" value="1"/>
</dbReference>
<dbReference type="Pfam" id="PF00501">
    <property type="entry name" value="AMP-binding"/>
    <property type="match status" value="1"/>
</dbReference>
<dbReference type="InterPro" id="IPR001242">
    <property type="entry name" value="Condensation_dom"/>
</dbReference>
<dbReference type="InterPro" id="IPR025110">
    <property type="entry name" value="AMP-bd_C"/>
</dbReference>
<comment type="cofactor">
    <cofactor evidence="1">
        <name>pantetheine 4'-phosphate</name>
        <dbReference type="ChEBI" id="CHEBI:47942"/>
    </cofactor>
</comment>
<evidence type="ECO:0000313" key="5">
    <source>
        <dbReference type="EMBL" id="MCP2268016.1"/>
    </source>
</evidence>
<protein>
    <submittedName>
        <fullName evidence="5">Amino acid adenylation domain-containing protein</fullName>
    </submittedName>
</protein>
<dbReference type="PANTHER" id="PTHR45527:SF1">
    <property type="entry name" value="FATTY ACID SYNTHASE"/>
    <property type="match status" value="1"/>
</dbReference>
<organism evidence="5 6">
    <name type="scientific">Actinokineospora diospyrosa</name>
    <dbReference type="NCBI Taxonomy" id="103728"/>
    <lineage>
        <taxon>Bacteria</taxon>
        <taxon>Bacillati</taxon>
        <taxon>Actinomycetota</taxon>
        <taxon>Actinomycetes</taxon>
        <taxon>Pseudonocardiales</taxon>
        <taxon>Pseudonocardiaceae</taxon>
        <taxon>Actinokineospora</taxon>
    </lineage>
</organism>
<evidence type="ECO:0000256" key="2">
    <source>
        <dbReference type="ARBA" id="ARBA00022450"/>
    </source>
</evidence>
<dbReference type="InterPro" id="IPR000873">
    <property type="entry name" value="AMP-dep_synth/lig_dom"/>
</dbReference>
<proteinExistence type="predicted"/>
<dbReference type="InterPro" id="IPR036736">
    <property type="entry name" value="ACP-like_sf"/>
</dbReference>
<dbReference type="InterPro" id="IPR042099">
    <property type="entry name" value="ANL_N_sf"/>
</dbReference>
<keyword evidence="3" id="KW-0597">Phosphoprotein</keyword>
<keyword evidence="6" id="KW-1185">Reference proteome</keyword>
<dbReference type="Pfam" id="PF00550">
    <property type="entry name" value="PP-binding"/>
    <property type="match status" value="1"/>
</dbReference>
<reference evidence="5 6" key="1">
    <citation type="submission" date="2022-06" db="EMBL/GenBank/DDBJ databases">
        <title>Genomic Encyclopedia of Archaeal and Bacterial Type Strains, Phase II (KMG-II): from individual species to whole genera.</title>
        <authorList>
            <person name="Goeker M."/>
        </authorList>
    </citation>
    <scope>NUCLEOTIDE SEQUENCE [LARGE SCALE GENOMIC DNA]</scope>
    <source>
        <strain evidence="5 6">DSM 44255</strain>
    </source>
</reference>
<dbReference type="PANTHER" id="PTHR45527">
    <property type="entry name" value="NONRIBOSOMAL PEPTIDE SYNTHETASE"/>
    <property type="match status" value="1"/>
</dbReference>
<dbReference type="Pfam" id="PF13193">
    <property type="entry name" value="AMP-binding_C"/>
    <property type="match status" value="1"/>
</dbReference>
<keyword evidence="2" id="KW-0596">Phosphopantetheine</keyword>
<dbReference type="InterPro" id="IPR020806">
    <property type="entry name" value="PKS_PP-bd"/>
</dbReference>
<dbReference type="PROSITE" id="PS50075">
    <property type="entry name" value="CARRIER"/>
    <property type="match status" value="1"/>
</dbReference>
<dbReference type="Gene3D" id="3.40.50.12780">
    <property type="entry name" value="N-terminal domain of ligase-like"/>
    <property type="match status" value="1"/>
</dbReference>
<gene>
    <name evidence="5" type="ORF">LV75_000498</name>
</gene>
<dbReference type="InterPro" id="IPR009081">
    <property type="entry name" value="PP-bd_ACP"/>
</dbReference>
<dbReference type="RefSeq" id="WP_253884940.1">
    <property type="nucleotide sequence ID" value="NZ_BAAAVB010000026.1"/>
</dbReference>
<dbReference type="Gene3D" id="3.30.559.10">
    <property type="entry name" value="Chloramphenicol acetyltransferase-like domain"/>
    <property type="match status" value="1"/>
</dbReference>
<dbReference type="PROSITE" id="PS00012">
    <property type="entry name" value="PHOSPHOPANTETHEINE"/>
    <property type="match status" value="1"/>
</dbReference>
<dbReference type="Gene3D" id="3.30.300.30">
    <property type="match status" value="1"/>
</dbReference>
<evidence type="ECO:0000256" key="3">
    <source>
        <dbReference type="ARBA" id="ARBA00022553"/>
    </source>
</evidence>
<name>A0ABT1I5Y0_9PSEU</name>
<dbReference type="InterPro" id="IPR020459">
    <property type="entry name" value="AMP-binding"/>
</dbReference>
<dbReference type="InterPro" id="IPR023213">
    <property type="entry name" value="CAT-like_dom_sf"/>
</dbReference>
<dbReference type="SMART" id="SM00823">
    <property type="entry name" value="PKS_PP"/>
    <property type="match status" value="1"/>
</dbReference>
<dbReference type="PROSITE" id="PS00455">
    <property type="entry name" value="AMP_BINDING"/>
    <property type="match status" value="1"/>
</dbReference>
<comment type="caution">
    <text evidence="5">The sequence shown here is derived from an EMBL/GenBank/DDBJ whole genome shotgun (WGS) entry which is preliminary data.</text>
</comment>
<sequence length="1028" mass="108808">MTTLTPASLAPATLAPAASGTLSDLFESQVDSTPEHQALVFEGTALSYTELDAAANRLARELITHGAGRGTVVALSLPRSVELVVALLAVGKTGAAFLPLDPDYPADRVAYMLDDSAALLVLTTAAGTAPPDRPRLVLDEPTVRQRIDGHDGSRIARDTEPDDPAYLLYTSGSTGRPKGVVVPQVAIVNQIRWLREADVMVPEDRVLQKSPSSFDVSMQEFFGPLSMGATLVLARPGGHRDPVYLAELVAVERITWIQFVPSLLRVFLAEPTATRCRGVLRRIVCNGEALPTDVAVRSREVTGARLFNLYGPTEAAVAVTSWECPADLAPGDRMSIGYPVSNTRLYVLDADLLPVPDGATGELYLAGIQLARGYLNRPGLTGQRFRPDPFGPPGERMYRTGDLVTRRPDGGLAFEGRIDDQVKIRGLRIELGEIEAVLRALPGVAAAAVAAREDTPGHRYLAGYLVARPGAVLDHAAILAAAAAKLPEHMVPPVLTEVEGLPLTPSGKLNRGALPVPDLGGGGEPPSGEAEVSVAGIWTDHLGVPVVDRDRPFLGFGGDSLLAARVLAAIRAASGVDATLAEFFANPTVRELAALVTARVGKTAPVVVAGDGPYPAAPGQSRLWVLSQIGRGNLAYTVSFAIDLSAPEPARAAHDAVERVLGQLAAAHESLRSEFVPGRGGLVVHTRAVEVPLDLLDLAGSEPAAITAAEAEFADTPLVGPLWRARLLRLAPGGYRLLVAVHHTVFDGLSADVFAADFRRRWSGSTGPAPTARYRDHAARERARAADPAFVASRVEAWRDLIGSTPPVVTLPAAKARPAAQGFDGAQHTVDLGDLPARVAALATGLAVSPFAVYLALFGALVAAESGQPDVLVGTPMAGRDTAGDAEVVGFYARTVPVPVRTAPDPDVGTLVKSTWRAAIAAQDVADIPFEVLVKEFAGPLDRARPPLMQVVLTYRRSQERLLRSTTAKFDLTIDVVADATGGEALVEYSTAVHDDHYAQGVLTRYTRLLDAACRDPHRRISALTRRP</sequence>
<dbReference type="Gene3D" id="3.30.559.30">
    <property type="entry name" value="Nonribosomal peptide synthetase, condensation domain"/>
    <property type="match status" value="1"/>
</dbReference>
<dbReference type="InterPro" id="IPR020845">
    <property type="entry name" value="AMP-binding_CS"/>
</dbReference>
<dbReference type="Gene3D" id="1.10.1200.10">
    <property type="entry name" value="ACP-like"/>
    <property type="match status" value="1"/>
</dbReference>
<evidence type="ECO:0000256" key="1">
    <source>
        <dbReference type="ARBA" id="ARBA00001957"/>
    </source>
</evidence>
<dbReference type="Pfam" id="PF00668">
    <property type="entry name" value="Condensation"/>
    <property type="match status" value="1"/>
</dbReference>
<evidence type="ECO:0000259" key="4">
    <source>
        <dbReference type="PROSITE" id="PS50075"/>
    </source>
</evidence>
<dbReference type="NCBIfam" id="TIGR01733">
    <property type="entry name" value="AA-adenyl-dom"/>
    <property type="match status" value="1"/>
</dbReference>
<dbReference type="SUPFAM" id="SSF47336">
    <property type="entry name" value="ACP-like"/>
    <property type="match status" value="1"/>
</dbReference>
<dbReference type="EMBL" id="JAMTCO010000001">
    <property type="protein sequence ID" value="MCP2268016.1"/>
    <property type="molecule type" value="Genomic_DNA"/>
</dbReference>
<dbReference type="Proteomes" id="UP001205185">
    <property type="component" value="Unassembled WGS sequence"/>
</dbReference>
<dbReference type="InterPro" id="IPR045851">
    <property type="entry name" value="AMP-bd_C_sf"/>
</dbReference>
<dbReference type="InterPro" id="IPR006162">
    <property type="entry name" value="Ppantetheine_attach_site"/>
</dbReference>
<feature type="domain" description="Carrier" evidence="4">
    <location>
        <begin position="525"/>
        <end position="600"/>
    </location>
</feature>
<evidence type="ECO:0000313" key="6">
    <source>
        <dbReference type="Proteomes" id="UP001205185"/>
    </source>
</evidence>
<dbReference type="SUPFAM" id="SSF52777">
    <property type="entry name" value="CoA-dependent acyltransferases"/>
    <property type="match status" value="2"/>
</dbReference>